<feature type="transmembrane region" description="Helical" evidence="1">
    <location>
        <begin position="60"/>
        <end position="87"/>
    </location>
</feature>
<name>A0AA35THX5_GEOBA</name>
<keyword evidence="1" id="KW-0472">Membrane</keyword>
<keyword evidence="3" id="KW-1185">Reference proteome</keyword>
<proteinExistence type="predicted"/>
<reference evidence="2" key="1">
    <citation type="submission" date="2023-03" db="EMBL/GenBank/DDBJ databases">
        <authorList>
            <person name="Steffen K."/>
            <person name="Cardenas P."/>
        </authorList>
    </citation>
    <scope>NUCLEOTIDE SEQUENCE</scope>
</reference>
<dbReference type="GO" id="GO:0016746">
    <property type="term" value="F:acyltransferase activity"/>
    <property type="evidence" value="ECO:0007669"/>
    <property type="project" value="UniProtKB-KW"/>
</dbReference>
<dbReference type="PANTHER" id="PTHR13906:SF4">
    <property type="entry name" value="LYSOPHOSPHOLIPID ACYLTRANSFERASE 6"/>
    <property type="match status" value="1"/>
</dbReference>
<dbReference type="PANTHER" id="PTHR13906">
    <property type="entry name" value="PORCUPINE"/>
    <property type="match status" value="1"/>
</dbReference>
<dbReference type="InterPro" id="IPR049941">
    <property type="entry name" value="LPLAT_7/PORCN-like"/>
</dbReference>
<keyword evidence="1" id="KW-1133">Transmembrane helix</keyword>
<keyword evidence="1" id="KW-0812">Transmembrane</keyword>
<dbReference type="Proteomes" id="UP001174909">
    <property type="component" value="Unassembled WGS sequence"/>
</dbReference>
<feature type="transmembrane region" description="Helical" evidence="1">
    <location>
        <begin position="20"/>
        <end position="40"/>
    </location>
</feature>
<evidence type="ECO:0000256" key="1">
    <source>
        <dbReference type="SAM" id="Phobius"/>
    </source>
</evidence>
<keyword evidence="2" id="KW-0808">Transferase</keyword>
<dbReference type="GO" id="GO:0016020">
    <property type="term" value="C:membrane"/>
    <property type="evidence" value="ECO:0007669"/>
    <property type="project" value="TreeGrafter"/>
</dbReference>
<organism evidence="2 3">
    <name type="scientific">Geodia barretti</name>
    <name type="common">Barrett's horny sponge</name>
    <dbReference type="NCBI Taxonomy" id="519541"/>
    <lineage>
        <taxon>Eukaryota</taxon>
        <taxon>Metazoa</taxon>
        <taxon>Porifera</taxon>
        <taxon>Demospongiae</taxon>
        <taxon>Heteroscleromorpha</taxon>
        <taxon>Tetractinellida</taxon>
        <taxon>Astrophorina</taxon>
        <taxon>Geodiidae</taxon>
        <taxon>Geodia</taxon>
    </lineage>
</organism>
<dbReference type="AlphaFoldDB" id="A0AA35THX5"/>
<gene>
    <name evidence="2" type="ORF">GBAR_LOCUS26791</name>
</gene>
<dbReference type="EMBL" id="CASHTH010003737">
    <property type="protein sequence ID" value="CAI8048600.1"/>
    <property type="molecule type" value="Genomic_DNA"/>
</dbReference>
<evidence type="ECO:0000313" key="3">
    <source>
        <dbReference type="Proteomes" id="UP001174909"/>
    </source>
</evidence>
<dbReference type="GO" id="GO:0030258">
    <property type="term" value="P:lipid modification"/>
    <property type="evidence" value="ECO:0007669"/>
    <property type="project" value="TreeGrafter"/>
</dbReference>
<sequence length="125" mass="14067">MFEVLIQYISGVLDTPDDQVRCVVLLFMGYPLALVLRHILHPSWTSLHVRHLFSSLSGLTLAALCYDWQVMVLVVGVAVGYIILLAAPSNVVQRWSMGWVFVFMSSGHLYRTLTDYGGWHLDITG</sequence>
<keyword evidence="2" id="KW-0012">Acyltransferase</keyword>
<evidence type="ECO:0000313" key="2">
    <source>
        <dbReference type="EMBL" id="CAI8048600.1"/>
    </source>
</evidence>
<accession>A0AA35THX5</accession>
<comment type="caution">
    <text evidence="2">The sequence shown here is derived from an EMBL/GenBank/DDBJ whole genome shotgun (WGS) entry which is preliminary data.</text>
</comment>
<protein>
    <submittedName>
        <fullName evidence="2">Lysophospholipid acyltransferase 2</fullName>
    </submittedName>
</protein>